<feature type="transmembrane region" description="Helical" evidence="8">
    <location>
        <begin position="224"/>
        <end position="242"/>
    </location>
</feature>
<dbReference type="PRINTS" id="PR00119">
    <property type="entry name" value="CATATPASE"/>
</dbReference>
<dbReference type="InterPro" id="IPR044492">
    <property type="entry name" value="P_typ_ATPase_HD_dom"/>
</dbReference>
<dbReference type="Gene3D" id="3.40.50.1000">
    <property type="entry name" value="HAD superfamily/HAD-like"/>
    <property type="match status" value="1"/>
</dbReference>
<dbReference type="Pfam" id="PF13246">
    <property type="entry name" value="Cation_ATPase"/>
    <property type="match status" value="1"/>
</dbReference>
<dbReference type="SFLD" id="SFLDG00002">
    <property type="entry name" value="C1.7:_P-type_atpase_like"/>
    <property type="match status" value="1"/>
</dbReference>
<dbReference type="Pfam" id="PF00690">
    <property type="entry name" value="Cation_ATPase_N"/>
    <property type="match status" value="1"/>
</dbReference>
<dbReference type="SUPFAM" id="SSF56784">
    <property type="entry name" value="HAD-like"/>
    <property type="match status" value="1"/>
</dbReference>
<name>A0A7U4E6S0_RUNSL</name>
<dbReference type="GO" id="GO:0016887">
    <property type="term" value="F:ATP hydrolysis activity"/>
    <property type="evidence" value="ECO:0007669"/>
    <property type="project" value="InterPro"/>
</dbReference>
<dbReference type="AlphaFoldDB" id="A0A7U4E6S0"/>
<keyword evidence="3" id="KW-0547">Nucleotide-binding</keyword>
<dbReference type="PROSITE" id="PS00154">
    <property type="entry name" value="ATPASE_E1_E2"/>
    <property type="match status" value="1"/>
</dbReference>
<evidence type="ECO:0000256" key="4">
    <source>
        <dbReference type="ARBA" id="ARBA00022840"/>
    </source>
</evidence>
<feature type="transmembrane region" description="Helical" evidence="8">
    <location>
        <begin position="775"/>
        <end position="798"/>
    </location>
</feature>
<gene>
    <name evidence="12" type="ordered locus">Runsl_3532</name>
</gene>
<dbReference type="SUPFAM" id="SSF81653">
    <property type="entry name" value="Calcium ATPase, transduction domain A"/>
    <property type="match status" value="1"/>
</dbReference>
<dbReference type="InterPro" id="IPR023298">
    <property type="entry name" value="ATPase_P-typ_TM_dom_sf"/>
</dbReference>
<keyword evidence="2 8" id="KW-0812">Transmembrane</keyword>
<accession>A0A7U4E6S0</accession>
<dbReference type="Pfam" id="PF00689">
    <property type="entry name" value="Cation_ATPase_C"/>
    <property type="match status" value="1"/>
</dbReference>
<dbReference type="InterPro" id="IPR018303">
    <property type="entry name" value="ATPase_P-typ_P_site"/>
</dbReference>
<evidence type="ECO:0000313" key="12">
    <source>
        <dbReference type="EMBL" id="AEI49893.1"/>
    </source>
</evidence>
<evidence type="ECO:0000313" key="13">
    <source>
        <dbReference type="Proteomes" id="UP000000493"/>
    </source>
</evidence>
<keyword evidence="7 8" id="KW-0472">Membrane</keyword>
<feature type="transmembrane region" description="Helical" evidence="8">
    <location>
        <begin position="700"/>
        <end position="724"/>
    </location>
</feature>
<dbReference type="SFLD" id="SFLDS00003">
    <property type="entry name" value="Haloacid_Dehalogenase"/>
    <property type="match status" value="1"/>
</dbReference>
<dbReference type="InterPro" id="IPR006068">
    <property type="entry name" value="ATPase_P-typ_cation-transptr_C"/>
</dbReference>
<evidence type="ECO:0000256" key="2">
    <source>
        <dbReference type="ARBA" id="ARBA00022692"/>
    </source>
</evidence>
<feature type="domain" description="Cation-transporting P-type ATPase N-terminal" evidence="11">
    <location>
        <begin position="10"/>
        <end position="58"/>
    </location>
</feature>
<evidence type="ECO:0000256" key="8">
    <source>
        <dbReference type="SAM" id="Phobius"/>
    </source>
</evidence>
<dbReference type="Gene3D" id="1.20.1110.10">
    <property type="entry name" value="Calcium-transporting ATPase, transmembrane domain"/>
    <property type="match status" value="1"/>
</dbReference>
<feature type="domain" description="Cation-transporting P-type ATPase C-terminal" evidence="10">
    <location>
        <begin position="656"/>
        <end position="828"/>
    </location>
</feature>
<sequence length="832" mass="92084">MAVNPYPFPGLTDTQIDVSRQQNGSNALQKSENDAWWQALKEAATEPMFLLLVTCSVIYFSLGELSEGFFMLGAILLVSAISFYQDSRSKKALEALKAFTQSAATVIRNNQLTELPVDELVMGDTVVISEGELIPADGKLLQINDFSVNESLLTGEAFTIYKDLHSEENGRVYRGALVQSGQGIFEVTAVGKQSKLGKIGQSLSEIQPEKTPLQRQIENFVKKMAAVGLLIFLVIWGINYMQSRDVLGSLLKGLTIAMSVLPEEIPVAFASFMALGARRLMQQGIIVKQTQTVETLGSATVICTDKTGTITENKMELHRIFVMQTNEVLKAGDWTSDAAKQLISTAMWASEPVPFDPMEKALHQAYQTIAPVDERPQFRFVHEYPLSGKPPMMTHIFENEAGKRIIAGKGAPEALLKHSTLSEEQKLSIHQQISDFAVEGFRVLGVAQAEYPGNDFPKNQQDFKFRFLGLVGFYDPPKKNIAKVFKQFYDAGIQLKIITGDNSLTTAAIAKQAHFKSNLPPITGEELLTLSPEEQADKISKASIFTRMFPEAKLKIITTLKDQHQIVGMTGDGVNDGPALKAAHIGIAMGKRGSEIAKQASSLILVDDDFSKMADAVAMGRKIYTNLKKAIQYIISIHIPIILTVALPLILGWVYPAIFTPVHVIFLELVMGPTCSIVYENEPLERNAMKQPPRPLSTTFLNLKELSISLIQGLMITLGTLFSYQYAIANGYDENLTRTMVFTTLVLANVFLTLVNRSFRESVFTTLRYKNDLLVGIIGITLFMVTALVYIPAFASFFKLSPLSLPQLGIAVSVSFLSVIWFEGYKWVRRKE</sequence>
<feature type="transmembrane region" description="Helical" evidence="8">
    <location>
        <begin position="254"/>
        <end position="275"/>
    </location>
</feature>
<dbReference type="GO" id="GO:0005524">
    <property type="term" value="F:ATP binding"/>
    <property type="evidence" value="ECO:0007669"/>
    <property type="project" value="UniProtKB-KW"/>
</dbReference>
<proteinExistence type="predicted"/>
<feature type="transmembrane region" description="Helical" evidence="8">
    <location>
        <begin position="804"/>
        <end position="822"/>
    </location>
</feature>
<organism evidence="12 13">
    <name type="scientific">Runella slithyformis (strain ATCC 29530 / DSM 19594 / LMG 11500 / NCIMB 11436 / LSU 4)</name>
    <dbReference type="NCBI Taxonomy" id="761193"/>
    <lineage>
        <taxon>Bacteria</taxon>
        <taxon>Pseudomonadati</taxon>
        <taxon>Bacteroidota</taxon>
        <taxon>Cytophagia</taxon>
        <taxon>Cytophagales</taxon>
        <taxon>Spirosomataceae</taxon>
        <taxon>Runella</taxon>
    </lineage>
</organism>
<feature type="transmembrane region" description="Helical" evidence="8">
    <location>
        <begin position="657"/>
        <end position="679"/>
    </location>
</feature>
<keyword evidence="4" id="KW-0067">ATP-binding</keyword>
<dbReference type="InterPro" id="IPR001757">
    <property type="entry name" value="P_typ_ATPase"/>
</dbReference>
<dbReference type="KEGG" id="rsi:Runsl_3532"/>
<feature type="transmembrane region" description="Helical" evidence="8">
    <location>
        <begin position="736"/>
        <end position="755"/>
    </location>
</feature>
<evidence type="ECO:0000259" key="9">
    <source>
        <dbReference type="Pfam" id="PF00122"/>
    </source>
</evidence>
<dbReference type="RefSeq" id="WP_013929196.1">
    <property type="nucleotide sequence ID" value="NC_015703.1"/>
</dbReference>
<keyword evidence="5" id="KW-1278">Translocase</keyword>
<dbReference type="NCBIfam" id="TIGR01494">
    <property type="entry name" value="ATPase_P-type"/>
    <property type="match status" value="2"/>
</dbReference>
<comment type="subcellular location">
    <subcellularLocation>
        <location evidence="1">Membrane</location>
        <topology evidence="1">Multi-pass membrane protein</topology>
    </subcellularLocation>
</comment>
<reference evidence="12 13" key="2">
    <citation type="journal article" date="2012" name="Stand. Genomic Sci.">
        <title>Complete genome sequence of the aquatic bacterium Runella slithyformis type strain (LSU 4(T)).</title>
        <authorList>
            <person name="Copeland A."/>
            <person name="Zhang X."/>
            <person name="Misra M."/>
            <person name="Lapidus A."/>
            <person name="Nolan M."/>
            <person name="Lucas S."/>
            <person name="Deshpande S."/>
            <person name="Cheng J.F."/>
            <person name="Tapia R."/>
            <person name="Goodwin L.A."/>
            <person name="Pitluck S."/>
            <person name="Liolios K."/>
            <person name="Pagani I."/>
            <person name="Ivanova N."/>
            <person name="Mikhailova N."/>
            <person name="Pati A."/>
            <person name="Chen A."/>
            <person name="Palaniappan K."/>
            <person name="Land M."/>
            <person name="Hauser L."/>
            <person name="Pan C."/>
            <person name="Jeffries C.D."/>
            <person name="Detter J.C."/>
            <person name="Brambilla E.M."/>
            <person name="Rohde M."/>
            <person name="Djao O.D."/>
            <person name="Goker M."/>
            <person name="Sikorski J."/>
            <person name="Tindall B.J."/>
            <person name="Woyke T."/>
            <person name="Bristow J."/>
            <person name="Eisen J.A."/>
            <person name="Markowitz V."/>
            <person name="Hugenholtz P."/>
            <person name="Kyrpides N.C."/>
            <person name="Klenk H.P."/>
            <person name="Mavromatis K."/>
        </authorList>
    </citation>
    <scope>NUCLEOTIDE SEQUENCE [LARGE SCALE GENOMIC DNA]</scope>
    <source>
        <strain evidence="13">ATCC 29530 / DSM 19594 / LMG 11500 / NCIMB 11436 / LSU 4</strain>
    </source>
</reference>
<dbReference type="Gene3D" id="2.70.150.10">
    <property type="entry name" value="Calcium-transporting ATPase, cytoplasmic transduction domain A"/>
    <property type="match status" value="1"/>
</dbReference>
<dbReference type="GO" id="GO:0016020">
    <property type="term" value="C:membrane"/>
    <property type="evidence" value="ECO:0007669"/>
    <property type="project" value="UniProtKB-SubCell"/>
</dbReference>
<dbReference type="InterPro" id="IPR023214">
    <property type="entry name" value="HAD_sf"/>
</dbReference>
<protein>
    <submittedName>
        <fullName evidence="12">ATPase, P-type (Transporting), HAD superfamily, subfamily IC</fullName>
    </submittedName>
</protein>
<dbReference type="SUPFAM" id="SSF81665">
    <property type="entry name" value="Calcium ATPase, transmembrane domain M"/>
    <property type="match status" value="1"/>
</dbReference>
<evidence type="ECO:0000256" key="6">
    <source>
        <dbReference type="ARBA" id="ARBA00022989"/>
    </source>
</evidence>
<evidence type="ECO:0000256" key="1">
    <source>
        <dbReference type="ARBA" id="ARBA00004141"/>
    </source>
</evidence>
<feature type="transmembrane region" description="Helical" evidence="8">
    <location>
        <begin position="630"/>
        <end position="651"/>
    </location>
</feature>
<evidence type="ECO:0000259" key="11">
    <source>
        <dbReference type="Pfam" id="PF00690"/>
    </source>
</evidence>
<dbReference type="EMBL" id="CP002859">
    <property type="protein sequence ID" value="AEI49893.1"/>
    <property type="molecule type" value="Genomic_DNA"/>
</dbReference>
<feature type="transmembrane region" description="Helical" evidence="8">
    <location>
        <begin position="68"/>
        <end position="84"/>
    </location>
</feature>
<dbReference type="PANTHER" id="PTHR42861">
    <property type="entry name" value="CALCIUM-TRANSPORTING ATPASE"/>
    <property type="match status" value="1"/>
</dbReference>
<dbReference type="InterPro" id="IPR023299">
    <property type="entry name" value="ATPase_P-typ_cyto_dom_N"/>
</dbReference>
<dbReference type="InterPro" id="IPR036412">
    <property type="entry name" value="HAD-like_sf"/>
</dbReference>
<dbReference type="InterPro" id="IPR059000">
    <property type="entry name" value="ATPase_P-type_domA"/>
</dbReference>
<dbReference type="Gene3D" id="3.40.1110.10">
    <property type="entry name" value="Calcium-transporting ATPase, cytoplasmic domain N"/>
    <property type="match status" value="1"/>
</dbReference>
<keyword evidence="13" id="KW-1185">Reference proteome</keyword>
<dbReference type="PRINTS" id="PR00120">
    <property type="entry name" value="HATPASE"/>
</dbReference>
<dbReference type="Pfam" id="PF00122">
    <property type="entry name" value="E1-E2_ATPase"/>
    <property type="match status" value="1"/>
</dbReference>
<reference evidence="13" key="1">
    <citation type="submission" date="2011-06" db="EMBL/GenBank/DDBJ databases">
        <title>The complete genome of chromosome of Runella slithyformis DSM 19594.</title>
        <authorList>
            <consortium name="US DOE Joint Genome Institute (JGI-PGF)"/>
            <person name="Lucas S."/>
            <person name="Han J."/>
            <person name="Lapidus A."/>
            <person name="Bruce D."/>
            <person name="Goodwin L."/>
            <person name="Pitluck S."/>
            <person name="Peters L."/>
            <person name="Kyrpides N."/>
            <person name="Mavromatis K."/>
            <person name="Ivanova N."/>
            <person name="Ovchinnikova G."/>
            <person name="Zhang X."/>
            <person name="Misra M."/>
            <person name="Detter J.C."/>
            <person name="Tapia R."/>
            <person name="Han C."/>
            <person name="Land M."/>
            <person name="Hauser L."/>
            <person name="Markowitz V."/>
            <person name="Cheng J.-F."/>
            <person name="Hugenholtz P."/>
            <person name="Woyke T."/>
            <person name="Wu D."/>
            <person name="Tindall B."/>
            <person name="Faehrich R."/>
            <person name="Brambilla E."/>
            <person name="Klenk H.-P."/>
            <person name="Eisen J.A."/>
        </authorList>
    </citation>
    <scope>NUCLEOTIDE SEQUENCE [LARGE SCALE GENOMIC DNA]</scope>
    <source>
        <strain evidence="13">ATCC 29530 / DSM 19594 / LMG 11500 / NCIMB 11436 / LSU 4</strain>
    </source>
</reference>
<evidence type="ECO:0000256" key="7">
    <source>
        <dbReference type="ARBA" id="ARBA00023136"/>
    </source>
</evidence>
<dbReference type="InterPro" id="IPR004014">
    <property type="entry name" value="ATPase_P-typ_cation-transptr_N"/>
</dbReference>
<feature type="domain" description="P-type ATPase A" evidence="9">
    <location>
        <begin position="100"/>
        <end position="203"/>
    </location>
</feature>
<evidence type="ECO:0000256" key="5">
    <source>
        <dbReference type="ARBA" id="ARBA00022967"/>
    </source>
</evidence>
<keyword evidence="6 8" id="KW-1133">Transmembrane helix</keyword>
<evidence type="ECO:0000259" key="10">
    <source>
        <dbReference type="Pfam" id="PF00689"/>
    </source>
</evidence>
<evidence type="ECO:0000256" key="3">
    <source>
        <dbReference type="ARBA" id="ARBA00022741"/>
    </source>
</evidence>
<dbReference type="InterPro" id="IPR008250">
    <property type="entry name" value="ATPase_P-typ_transduc_dom_A_sf"/>
</dbReference>
<dbReference type="SFLD" id="SFLDF00027">
    <property type="entry name" value="p-type_atpase"/>
    <property type="match status" value="1"/>
</dbReference>
<dbReference type="Proteomes" id="UP000000493">
    <property type="component" value="Chromosome"/>
</dbReference>